<organism evidence="1 2">
    <name type="scientific">Colletotrichum truncatum</name>
    <name type="common">Anthracnose fungus</name>
    <name type="synonym">Colletotrichum capsici</name>
    <dbReference type="NCBI Taxonomy" id="5467"/>
    <lineage>
        <taxon>Eukaryota</taxon>
        <taxon>Fungi</taxon>
        <taxon>Dikarya</taxon>
        <taxon>Ascomycota</taxon>
        <taxon>Pezizomycotina</taxon>
        <taxon>Sordariomycetes</taxon>
        <taxon>Hypocreomycetidae</taxon>
        <taxon>Glomerellales</taxon>
        <taxon>Glomerellaceae</taxon>
        <taxon>Colletotrichum</taxon>
        <taxon>Colletotrichum truncatum species complex</taxon>
    </lineage>
</organism>
<accession>A0ACC3YSA7</accession>
<evidence type="ECO:0000313" key="1">
    <source>
        <dbReference type="EMBL" id="KAL0934751.1"/>
    </source>
</evidence>
<comment type="caution">
    <text evidence="1">The sequence shown here is derived from an EMBL/GenBank/DDBJ whole genome shotgun (WGS) entry which is preliminary data.</text>
</comment>
<name>A0ACC3YSA7_COLTU</name>
<reference evidence="1 2" key="1">
    <citation type="journal article" date="2020" name="Phytopathology">
        <title>Genome Sequence Resources of Colletotrichum truncatum, C. plurivorum, C. musicola, and C. sojae: Four Species Pathogenic to Soybean (Glycine max).</title>
        <authorList>
            <person name="Rogerio F."/>
            <person name="Boufleur T.R."/>
            <person name="Ciampi-Guillardi M."/>
            <person name="Sukno S.A."/>
            <person name="Thon M.R."/>
            <person name="Massola Junior N.S."/>
            <person name="Baroncelli R."/>
        </authorList>
    </citation>
    <scope>NUCLEOTIDE SEQUENCE [LARGE SCALE GENOMIC DNA]</scope>
    <source>
        <strain evidence="1 2">CMES1059</strain>
    </source>
</reference>
<keyword evidence="2" id="KW-1185">Reference proteome</keyword>
<gene>
    <name evidence="1" type="ORF">CTRU02_209342</name>
</gene>
<sequence length="346" mass="39024">MDSAYWDIFPDAGESESSEEEVSTDDDDSCTPGLEVPCRRCKHRNRLCKRCTRRRQQLSKDLSRRSSLELACFPETATTSANFTAADADVAAPVVPEAYKNGVPMSTSPVYASMYTASPSWMSTYTSSTGATTHTGTHERSRREGDLLDVTGRRRPHPRRPRTQRTGGTAEQARRDRMELEGWDERDIDGGSYWAVDGARWEEQRVLQPPPTPRHRAQQNAWKRRSRFEERWKGRYAYVQAKEVPRSLPLVDPPRPRYTYDVLSSSSSRLWTMAFTSGKGHTRVVYTMTYARGTGHVRGFLGLLVPKGDAAGDVLGFGWILRGMTEWAVSLIGPRRVGIGDLDRVD</sequence>
<evidence type="ECO:0000313" key="2">
    <source>
        <dbReference type="Proteomes" id="UP000805649"/>
    </source>
</evidence>
<protein>
    <submittedName>
        <fullName evidence="1">Uncharacterized protein</fullName>
    </submittedName>
</protein>
<dbReference type="EMBL" id="VUJX02000006">
    <property type="protein sequence ID" value="KAL0934751.1"/>
    <property type="molecule type" value="Genomic_DNA"/>
</dbReference>
<proteinExistence type="predicted"/>
<dbReference type="Proteomes" id="UP000805649">
    <property type="component" value="Unassembled WGS sequence"/>
</dbReference>